<dbReference type="PANTHER" id="PTHR33392">
    <property type="entry name" value="POLYISOPRENYL-TEICHOIC ACID--PEPTIDOGLYCAN TEICHOIC ACID TRANSFERASE TAGU"/>
    <property type="match status" value="1"/>
</dbReference>
<comment type="caution">
    <text evidence="5">The sequence shown here is derived from an EMBL/GenBank/DDBJ whole genome shotgun (WGS) entry which is preliminary data.</text>
</comment>
<dbReference type="EMBL" id="BAAANS010000001">
    <property type="protein sequence ID" value="GAA2083546.1"/>
    <property type="molecule type" value="Genomic_DNA"/>
</dbReference>
<comment type="similarity">
    <text evidence="1">Belongs to the LytR/CpsA/Psr (LCP) family.</text>
</comment>
<proteinExistence type="inferred from homology"/>
<protein>
    <recommendedName>
        <fullName evidence="7">LytR family transcriptional attenuator</fullName>
    </recommendedName>
</protein>
<dbReference type="InterPro" id="IPR004474">
    <property type="entry name" value="LytR_CpsA_psr"/>
</dbReference>
<accession>A0ABN2W4L1</accession>
<feature type="region of interest" description="Disordered" evidence="2">
    <location>
        <begin position="445"/>
        <end position="483"/>
    </location>
</feature>
<gene>
    <name evidence="5" type="ORF">GCM10009759_01780</name>
</gene>
<dbReference type="PANTHER" id="PTHR33392:SF6">
    <property type="entry name" value="POLYISOPRENYL-TEICHOIC ACID--PEPTIDOGLYCAN TEICHOIC ACID TRANSFERASE TAGU"/>
    <property type="match status" value="1"/>
</dbReference>
<evidence type="ECO:0000313" key="6">
    <source>
        <dbReference type="Proteomes" id="UP001500897"/>
    </source>
</evidence>
<reference evidence="5 6" key="1">
    <citation type="journal article" date="2019" name="Int. J. Syst. Evol. Microbiol.">
        <title>The Global Catalogue of Microorganisms (GCM) 10K type strain sequencing project: providing services to taxonomists for standard genome sequencing and annotation.</title>
        <authorList>
            <consortium name="The Broad Institute Genomics Platform"/>
            <consortium name="The Broad Institute Genome Sequencing Center for Infectious Disease"/>
            <person name="Wu L."/>
            <person name="Ma J."/>
        </authorList>
    </citation>
    <scope>NUCLEOTIDE SEQUENCE [LARGE SCALE GENOMIC DNA]</scope>
    <source>
        <strain evidence="5 6">JCM 14559</strain>
    </source>
</reference>
<organism evidence="5 6">
    <name type="scientific">Kitasatospora saccharophila</name>
    <dbReference type="NCBI Taxonomy" id="407973"/>
    <lineage>
        <taxon>Bacteria</taxon>
        <taxon>Bacillati</taxon>
        <taxon>Actinomycetota</taxon>
        <taxon>Actinomycetes</taxon>
        <taxon>Kitasatosporales</taxon>
        <taxon>Streptomycetaceae</taxon>
        <taxon>Kitasatospora</taxon>
    </lineage>
</organism>
<sequence length="483" mass="50055">MLWSTAGTLSLAVLAGGLVYWRLNGNLSTFGDDGVSKDRPAAASADAQGRTPVNLLLIGSDARDGTNKDLGGGDDGGARSDTAILLHVYADHRHAVGVSIPRDSLVEVPPCMLPDKTWTKDQPSAMFNSAFSVGDTDKGNPACTQNTVEKLTGLRVDHTMVVNFQGFADMTEAVGGVDVCLPEAVYEGDLNPNLGHRGKQLFTAGHQTISGQAALDYVRIRHGLGDGSDIGRTKRQQAFLSSLIKQVKSEGMDPTTLLPLADAATKSLTVDQGLGSASKLLDFATSLKDVDLHDIKFLTVPWRYQGERVALVHPDVDQLWAALRADRTLDGQDASATPAADPSVTPSPSPSAPSAPARTDGAGIKVAVYNGTGTAGLTARAAETLEGSGFTVTGRANAATRTHRSTLVEYGPGEKAQAEKVAALFPGAQLQAAGRAGIDLTLGADYAGGGTTAAPPVPTGPLPTSVSQARSADEDACSDLTYG</sequence>
<evidence type="ECO:0000313" key="5">
    <source>
        <dbReference type="EMBL" id="GAA2083546.1"/>
    </source>
</evidence>
<dbReference type="Proteomes" id="UP001500897">
    <property type="component" value="Unassembled WGS sequence"/>
</dbReference>
<feature type="region of interest" description="Disordered" evidence="2">
    <location>
        <begin position="330"/>
        <end position="359"/>
    </location>
</feature>
<evidence type="ECO:0000259" key="3">
    <source>
        <dbReference type="Pfam" id="PF03816"/>
    </source>
</evidence>
<evidence type="ECO:0000256" key="2">
    <source>
        <dbReference type="SAM" id="MobiDB-lite"/>
    </source>
</evidence>
<name>A0ABN2W4L1_9ACTN</name>
<evidence type="ECO:0008006" key="7">
    <source>
        <dbReference type="Google" id="ProtNLM"/>
    </source>
</evidence>
<evidence type="ECO:0000259" key="4">
    <source>
        <dbReference type="Pfam" id="PF13399"/>
    </source>
</evidence>
<keyword evidence="6" id="KW-1185">Reference proteome</keyword>
<dbReference type="NCBIfam" id="TIGR00350">
    <property type="entry name" value="lytR_cpsA_psr"/>
    <property type="match status" value="1"/>
</dbReference>
<dbReference type="Pfam" id="PF13399">
    <property type="entry name" value="LytR_C"/>
    <property type="match status" value="1"/>
</dbReference>
<feature type="domain" description="Cell envelope-related transcriptional attenuator" evidence="3">
    <location>
        <begin position="79"/>
        <end position="248"/>
    </location>
</feature>
<feature type="domain" description="LytR/CpsA/Psr regulator C-terminal" evidence="4">
    <location>
        <begin position="364"/>
        <end position="446"/>
    </location>
</feature>
<dbReference type="Gene3D" id="3.30.70.2390">
    <property type="match status" value="1"/>
</dbReference>
<dbReference type="Pfam" id="PF03816">
    <property type="entry name" value="LytR_cpsA_psr"/>
    <property type="match status" value="1"/>
</dbReference>
<dbReference type="InterPro" id="IPR027381">
    <property type="entry name" value="LytR/CpsA/Psr_C"/>
</dbReference>
<dbReference type="Gene3D" id="3.40.630.190">
    <property type="entry name" value="LCP protein"/>
    <property type="match status" value="1"/>
</dbReference>
<evidence type="ECO:0000256" key="1">
    <source>
        <dbReference type="ARBA" id="ARBA00006068"/>
    </source>
</evidence>
<feature type="compositionally biased region" description="Low complexity" evidence="2">
    <location>
        <begin position="333"/>
        <end position="344"/>
    </location>
</feature>
<dbReference type="InterPro" id="IPR050922">
    <property type="entry name" value="LytR/CpsA/Psr_CW_biosynth"/>
</dbReference>